<keyword evidence="1" id="KW-0812">Transmembrane</keyword>
<keyword evidence="1" id="KW-0472">Membrane</keyword>
<gene>
    <name evidence="2" type="ORF">HGMM_F47C12C12</name>
</gene>
<reference evidence="2" key="1">
    <citation type="journal article" date="2005" name="Environ. Microbiol.">
        <title>Genetic and functional properties of uncultivated thermophilic crenarchaeotes from a subsurface gold mine as revealed by analysis of genome fragments.</title>
        <authorList>
            <person name="Nunoura T."/>
            <person name="Hirayama H."/>
            <person name="Takami H."/>
            <person name="Oida H."/>
            <person name="Nishi S."/>
            <person name="Shimamura S."/>
            <person name="Suzuki Y."/>
            <person name="Inagaki F."/>
            <person name="Takai K."/>
            <person name="Nealson K.H."/>
            <person name="Horikoshi K."/>
        </authorList>
    </citation>
    <scope>NUCLEOTIDE SEQUENCE</scope>
</reference>
<evidence type="ECO:0000256" key="1">
    <source>
        <dbReference type="SAM" id="Phobius"/>
    </source>
</evidence>
<dbReference type="EMBL" id="AP011767">
    <property type="protein sequence ID" value="BAL57135.1"/>
    <property type="molecule type" value="Genomic_DNA"/>
</dbReference>
<evidence type="ECO:0000313" key="2">
    <source>
        <dbReference type="EMBL" id="BAL57135.1"/>
    </source>
</evidence>
<reference evidence="2" key="2">
    <citation type="journal article" date="2012" name="PLoS ONE">
        <title>A Deeply Branching Thermophilic Bacterium with an Ancient Acetyl-CoA Pathway Dominates a Subsurface Ecosystem.</title>
        <authorList>
            <person name="Takami H."/>
            <person name="Noguchi H."/>
            <person name="Takaki Y."/>
            <person name="Uchiyama I."/>
            <person name="Toyoda A."/>
            <person name="Nishi S."/>
            <person name="Chee G.-J."/>
            <person name="Arai W."/>
            <person name="Nunoura T."/>
            <person name="Itoh T."/>
            <person name="Hattori M."/>
            <person name="Takai K."/>
        </authorList>
    </citation>
    <scope>NUCLEOTIDE SEQUENCE</scope>
</reference>
<feature type="transmembrane region" description="Helical" evidence="1">
    <location>
        <begin position="22"/>
        <end position="40"/>
    </location>
</feature>
<name>H5SLU9_9ZZZZ</name>
<organism evidence="2">
    <name type="scientific">uncultured prokaryote</name>
    <dbReference type="NCBI Taxonomy" id="198431"/>
    <lineage>
        <taxon>unclassified sequences</taxon>
        <taxon>environmental samples</taxon>
    </lineage>
</organism>
<accession>H5SLU9</accession>
<protein>
    <submittedName>
        <fullName evidence="2">Uncharacterized protein</fullName>
    </submittedName>
</protein>
<keyword evidence="1" id="KW-1133">Transmembrane helix</keyword>
<dbReference type="AlphaFoldDB" id="H5SLU9"/>
<proteinExistence type="predicted"/>
<sequence length="48" mass="5699">MNEFLYAQVRAWLRRWLGDRSGQAELLVVLLLAFLIWVLATNRRVVIQ</sequence>